<name>A0A8J7GLW9_9ACTN</name>
<sequence>MPFTYVDHCVTVEIKRHRAHRTSRAKAEGRGMLNGLQAYVDPLDWSPQPSIVVAEVQQAGGLSQRVPSSPADQGRLRGRPTTLGDYPPLGADAVPLLAEVRPLARTPSSRDLVVAALSVGEENVGVVADLYLLAHDEISGGPLASAQAVAVGLAAGLVAELMSVGLVLLTERRLDLTRPAANLADGLLAKVASDLEQVRGGDLARWLRFWADDAVTGVRARLVDAGRLREKQRRRFGWSRSPTFVPTSWQYAAGRAVLLRSALTDPPAAPPSMRLLAGLVHAVSLTDWLTRDQRSLRRAVPDMVAGLPPPLRHLLAVTAATVASAATTP</sequence>
<evidence type="ECO:0000313" key="7">
    <source>
        <dbReference type="Proteomes" id="UP000622552"/>
    </source>
</evidence>
<comment type="subcellular location">
    <subcellularLocation>
        <location evidence="1">Golgi apparatus membrane</location>
        <topology evidence="1">Peripheral membrane protein</topology>
        <orientation evidence="1">Cytoplasmic side</orientation>
    </subcellularLocation>
</comment>
<keyword evidence="3" id="KW-0446">Lipid-binding</keyword>
<evidence type="ECO:0000256" key="4">
    <source>
        <dbReference type="ARBA" id="ARBA00023136"/>
    </source>
</evidence>
<keyword evidence="2" id="KW-0333">Golgi apparatus</keyword>
<dbReference type="GO" id="GO:0070273">
    <property type="term" value="F:phosphatidylinositol-4-phosphate binding"/>
    <property type="evidence" value="ECO:0007669"/>
    <property type="project" value="InterPro"/>
</dbReference>
<evidence type="ECO:0000256" key="3">
    <source>
        <dbReference type="ARBA" id="ARBA00023121"/>
    </source>
</evidence>
<dbReference type="GO" id="GO:0012505">
    <property type="term" value="C:endomembrane system"/>
    <property type="evidence" value="ECO:0007669"/>
    <property type="project" value="UniProtKB-ARBA"/>
</dbReference>
<dbReference type="AlphaFoldDB" id="A0A8J7GLW9"/>
<accession>A0A8J7GLW9</accession>
<dbReference type="InterPro" id="IPR008628">
    <property type="entry name" value="GPP34-like"/>
</dbReference>
<organism evidence="6 7">
    <name type="scientific">Longispora fulva</name>
    <dbReference type="NCBI Taxonomy" id="619741"/>
    <lineage>
        <taxon>Bacteria</taxon>
        <taxon>Bacillati</taxon>
        <taxon>Actinomycetota</taxon>
        <taxon>Actinomycetes</taxon>
        <taxon>Micromonosporales</taxon>
        <taxon>Micromonosporaceae</taxon>
        <taxon>Longispora</taxon>
    </lineage>
</organism>
<comment type="caution">
    <text evidence="6">The sequence shown here is derived from an EMBL/GenBank/DDBJ whole genome shotgun (WGS) entry which is preliminary data.</text>
</comment>
<evidence type="ECO:0000313" key="6">
    <source>
        <dbReference type="EMBL" id="MBG6133978.1"/>
    </source>
</evidence>
<keyword evidence="7" id="KW-1185">Reference proteome</keyword>
<evidence type="ECO:0000256" key="2">
    <source>
        <dbReference type="ARBA" id="ARBA00023034"/>
    </source>
</evidence>
<gene>
    <name evidence="6" type="ORF">IW245_000172</name>
</gene>
<dbReference type="Pfam" id="PF05719">
    <property type="entry name" value="GPP34"/>
    <property type="match status" value="1"/>
</dbReference>
<dbReference type="Proteomes" id="UP000622552">
    <property type="component" value="Unassembled WGS sequence"/>
</dbReference>
<dbReference type="GO" id="GO:0005737">
    <property type="term" value="C:cytoplasm"/>
    <property type="evidence" value="ECO:0007669"/>
    <property type="project" value="UniProtKB-ARBA"/>
</dbReference>
<evidence type="ECO:0008006" key="8">
    <source>
        <dbReference type="Google" id="ProtNLM"/>
    </source>
</evidence>
<protein>
    <recommendedName>
        <fullName evidence="8">Golgi phosphoprotein 3 GPP34</fullName>
    </recommendedName>
</protein>
<dbReference type="EMBL" id="JADOUF010000001">
    <property type="protein sequence ID" value="MBG6133978.1"/>
    <property type="molecule type" value="Genomic_DNA"/>
</dbReference>
<dbReference type="InterPro" id="IPR038261">
    <property type="entry name" value="GPP34-like_sf"/>
</dbReference>
<dbReference type="RefSeq" id="WP_197001270.1">
    <property type="nucleotide sequence ID" value="NZ_BONS01000045.1"/>
</dbReference>
<proteinExistence type="predicted"/>
<evidence type="ECO:0000256" key="1">
    <source>
        <dbReference type="ARBA" id="ARBA00004255"/>
    </source>
</evidence>
<evidence type="ECO:0000256" key="5">
    <source>
        <dbReference type="SAM" id="MobiDB-lite"/>
    </source>
</evidence>
<keyword evidence="4" id="KW-0472">Membrane</keyword>
<dbReference type="Gene3D" id="1.10.3630.10">
    <property type="entry name" value="yeast vps74-n-term truncation variant domain like"/>
    <property type="match status" value="1"/>
</dbReference>
<feature type="region of interest" description="Disordered" evidence="5">
    <location>
        <begin position="62"/>
        <end position="84"/>
    </location>
</feature>
<reference evidence="6" key="1">
    <citation type="submission" date="2020-11" db="EMBL/GenBank/DDBJ databases">
        <title>Sequencing the genomes of 1000 actinobacteria strains.</title>
        <authorList>
            <person name="Klenk H.-P."/>
        </authorList>
    </citation>
    <scope>NUCLEOTIDE SEQUENCE</scope>
    <source>
        <strain evidence="6">DSM 45356</strain>
    </source>
</reference>